<organism evidence="1 2">
    <name type="scientific">Flavobacterium soyangense</name>
    <dbReference type="NCBI Taxonomy" id="2023265"/>
    <lineage>
        <taxon>Bacteria</taxon>
        <taxon>Pseudomonadati</taxon>
        <taxon>Bacteroidota</taxon>
        <taxon>Flavobacteriia</taxon>
        <taxon>Flavobacteriales</taxon>
        <taxon>Flavobacteriaceae</taxon>
        <taxon>Flavobacterium</taxon>
    </lineage>
</organism>
<protein>
    <submittedName>
        <fullName evidence="1">Uncharacterized protein</fullName>
    </submittedName>
</protein>
<reference evidence="1" key="1">
    <citation type="submission" date="2020-11" db="EMBL/GenBank/DDBJ databases">
        <title>Genome of Flavobacterium soyangense.</title>
        <authorList>
            <person name="Liu Q."/>
            <person name="Xin Y.-H."/>
        </authorList>
    </citation>
    <scope>NUCLEOTIDE SEQUENCE</scope>
    <source>
        <strain evidence="1">CGMCC 1.13493</strain>
    </source>
</reference>
<dbReference type="RefSeq" id="WP_194312018.1">
    <property type="nucleotide sequence ID" value="NZ_JADHEC010000018.1"/>
</dbReference>
<proteinExistence type="predicted"/>
<sequence length="85" mass="10205">MKWKSLDLRKASIFDLTDDPEIIKQFWEPDFLFPTKEDYLKYTSNSDERGIVLFLLEFADVTKDKELKKFIENEFQEELSTFGLE</sequence>
<dbReference type="EMBL" id="JADHEC010000018">
    <property type="protein sequence ID" value="MBF2708766.1"/>
    <property type="molecule type" value="Genomic_DNA"/>
</dbReference>
<accession>A0A930XVX4</accession>
<gene>
    <name evidence="1" type="ORF">IR213_09210</name>
</gene>
<comment type="caution">
    <text evidence="1">The sequence shown here is derived from an EMBL/GenBank/DDBJ whole genome shotgun (WGS) entry which is preliminary data.</text>
</comment>
<dbReference type="AlphaFoldDB" id="A0A930XVX4"/>
<evidence type="ECO:0000313" key="2">
    <source>
        <dbReference type="Proteomes" id="UP000646211"/>
    </source>
</evidence>
<name>A0A930XVX4_9FLAO</name>
<dbReference type="Proteomes" id="UP000646211">
    <property type="component" value="Unassembled WGS sequence"/>
</dbReference>
<keyword evidence="2" id="KW-1185">Reference proteome</keyword>
<evidence type="ECO:0000313" key="1">
    <source>
        <dbReference type="EMBL" id="MBF2708766.1"/>
    </source>
</evidence>